<evidence type="ECO:0000313" key="10">
    <source>
        <dbReference type="Proteomes" id="UP000182985"/>
    </source>
</evidence>
<dbReference type="SUPFAM" id="SSF51556">
    <property type="entry name" value="Metallo-dependent hydrolases"/>
    <property type="match status" value="1"/>
</dbReference>
<keyword evidence="4 6" id="KW-0464">Manganese</keyword>
<protein>
    <recommendedName>
        <fullName evidence="2 6">Adenine deaminase</fullName>
        <shortName evidence="6">Adenase</shortName>
        <shortName evidence="6">Adenine aminase</shortName>
        <ecNumber evidence="2 6">3.5.4.2</ecNumber>
    </recommendedName>
</protein>
<dbReference type="InterPro" id="IPR006679">
    <property type="entry name" value="Adenine_deam"/>
</dbReference>
<dbReference type="PANTHER" id="PTHR11113:SF2">
    <property type="entry name" value="ADENINE DEAMINASE"/>
    <property type="match status" value="1"/>
</dbReference>
<keyword evidence="10" id="KW-1185">Reference proteome</keyword>
<sequence>MLQSWSETAPLLVDVAMGRRHADIVVRNGRWVNVYSGEIVPDIDIAIAAGRFAYVGPDASHTIGEGTRIVDAGGRYLVPGLCDGHMHVESGLVTVTEFARAVIPHGTTTMFVDPHEIANVLGMAGVKLMNDEAQSLPVNIFVQVPSCVPSAPELENAGATLSAEDVKEALTWPNIIGLGEMMNFPGVAANDPKMVAEIAATQRAGLTVGGHYPSPDLGRTFHAYVAGGPADDHEGTTVDDAIARVRQGMRAMLRLGSAWFDVATPVKAITERGIDPRNFVLCTDDSHSGTLVYDGHMNRVVRHAIAQGVKPVTAIQMATINTAQHFGVERELGSIAPGRRADLIVTSDIASLPIEMVFARGQLLAENGILVADIPAYDYPESAKNTVKLGKVLAATDFDIPANDVDKVDVRVIGVVENQAPTKALQRNLPVSEGIVQMDRTADVCQIALVERHRATGAVVNAFVSGFGYDTDCAMASTVAHDSHHMIVVGTNKADMAQAANRLHEVGGGIVLIAGGSEIALVELPVAGLMSDERAEVVADKAKRLVEGMRACGCTLNNAYMQHSLLALVVIPELRISDIGLVDVTRFERTDVIIR</sequence>
<dbReference type="Gene3D" id="3.20.20.140">
    <property type="entry name" value="Metal-dependent hydrolases"/>
    <property type="match status" value="1"/>
</dbReference>
<dbReference type="RefSeq" id="WP_071632290.1">
    <property type="nucleotide sequence ID" value="NZ_MOEC01000013.1"/>
</dbReference>
<dbReference type="Proteomes" id="UP000182985">
    <property type="component" value="Unassembled WGS sequence"/>
</dbReference>
<evidence type="ECO:0000256" key="3">
    <source>
        <dbReference type="ARBA" id="ARBA00022801"/>
    </source>
</evidence>
<dbReference type="NCBIfam" id="TIGR01178">
    <property type="entry name" value="ade"/>
    <property type="match status" value="1"/>
</dbReference>
<evidence type="ECO:0000256" key="5">
    <source>
        <dbReference type="ARBA" id="ARBA00047720"/>
    </source>
</evidence>
<dbReference type="GO" id="GO:0000034">
    <property type="term" value="F:adenine deaminase activity"/>
    <property type="evidence" value="ECO:0007669"/>
    <property type="project" value="UniProtKB-UniRule"/>
</dbReference>
<dbReference type="HAMAP" id="MF_01518">
    <property type="entry name" value="Adenine_deamin"/>
    <property type="match status" value="1"/>
</dbReference>
<evidence type="ECO:0000256" key="4">
    <source>
        <dbReference type="ARBA" id="ARBA00023211"/>
    </source>
</evidence>
<dbReference type="InterPro" id="IPR026912">
    <property type="entry name" value="Adenine_deam_C"/>
</dbReference>
<dbReference type="Pfam" id="PF01979">
    <property type="entry name" value="Amidohydro_1"/>
    <property type="match status" value="2"/>
</dbReference>
<dbReference type="GO" id="GO:0006146">
    <property type="term" value="P:adenine catabolic process"/>
    <property type="evidence" value="ECO:0007669"/>
    <property type="project" value="InterPro"/>
</dbReference>
<feature type="domain" description="Amidohydrolase-related" evidence="7">
    <location>
        <begin position="76"/>
        <end position="241"/>
    </location>
</feature>
<dbReference type="AlphaFoldDB" id="A0A1J6I4S9"/>
<feature type="domain" description="Adenine deaminase C-terminal" evidence="8">
    <location>
        <begin position="420"/>
        <end position="588"/>
    </location>
</feature>
<name>A0A1J6I4S9_9HYPH</name>
<dbReference type="OrthoDB" id="9775607at2"/>
<comment type="catalytic activity">
    <reaction evidence="5 6">
        <text>adenine + H2O + H(+) = hypoxanthine + NH4(+)</text>
        <dbReference type="Rhea" id="RHEA:23688"/>
        <dbReference type="ChEBI" id="CHEBI:15377"/>
        <dbReference type="ChEBI" id="CHEBI:15378"/>
        <dbReference type="ChEBI" id="CHEBI:16708"/>
        <dbReference type="ChEBI" id="CHEBI:17368"/>
        <dbReference type="ChEBI" id="CHEBI:28938"/>
        <dbReference type="EC" id="3.5.4.2"/>
    </reaction>
</comment>
<dbReference type="InterPro" id="IPR032466">
    <property type="entry name" value="Metal_Hydrolase"/>
</dbReference>
<dbReference type="EMBL" id="MOEC01000013">
    <property type="protein sequence ID" value="OIS92822.1"/>
    <property type="molecule type" value="Genomic_DNA"/>
</dbReference>
<keyword evidence="3 6" id="KW-0378">Hydrolase</keyword>
<evidence type="ECO:0000256" key="6">
    <source>
        <dbReference type="HAMAP-Rule" id="MF_01518"/>
    </source>
</evidence>
<gene>
    <name evidence="6" type="primary">ade</name>
    <name evidence="9" type="ORF">BLA27_14100</name>
</gene>
<organism evidence="9 10">
    <name type="scientific">Brucella cytisi</name>
    <dbReference type="NCBI Taxonomy" id="407152"/>
    <lineage>
        <taxon>Bacteria</taxon>
        <taxon>Pseudomonadati</taxon>
        <taxon>Pseudomonadota</taxon>
        <taxon>Alphaproteobacteria</taxon>
        <taxon>Hyphomicrobiales</taxon>
        <taxon>Brucellaceae</taxon>
        <taxon>Brucella/Ochrobactrum group</taxon>
        <taxon>Brucella</taxon>
    </lineage>
</organism>
<dbReference type="Gene3D" id="2.30.40.10">
    <property type="entry name" value="Urease, subunit C, domain 1"/>
    <property type="match status" value="1"/>
</dbReference>
<feature type="domain" description="Amidohydrolase-related" evidence="7">
    <location>
        <begin position="267"/>
        <end position="362"/>
    </location>
</feature>
<dbReference type="PANTHER" id="PTHR11113">
    <property type="entry name" value="N-ACETYLGLUCOSAMINE-6-PHOSPHATE DEACETYLASE"/>
    <property type="match status" value="1"/>
</dbReference>
<dbReference type="CDD" id="cd01295">
    <property type="entry name" value="AdeC"/>
    <property type="match status" value="1"/>
</dbReference>
<comment type="cofactor">
    <cofactor evidence="6">
        <name>Mn(2+)</name>
        <dbReference type="ChEBI" id="CHEBI:29035"/>
    </cofactor>
</comment>
<dbReference type="EC" id="3.5.4.2" evidence="2 6"/>
<comment type="similarity">
    <text evidence="1 6">Belongs to the metallo-dependent hydrolases superfamily. Adenine deaminase family.</text>
</comment>
<evidence type="ECO:0000259" key="8">
    <source>
        <dbReference type="Pfam" id="PF13382"/>
    </source>
</evidence>
<reference evidence="9 10" key="1">
    <citation type="submission" date="2016-10" db="EMBL/GenBank/DDBJ databases">
        <title>The Draft Genome Sequence of the Potato Rhizosphere Bacteria Ochrobactrum sp. IPA7.2.</title>
        <authorList>
            <person name="Gogoleva N.E."/>
            <person name="Khlopko Y.A."/>
            <person name="Burygin G.L."/>
            <person name="Plotnikov A.O."/>
        </authorList>
    </citation>
    <scope>NUCLEOTIDE SEQUENCE [LARGE SCALE GENOMIC DNA]</scope>
    <source>
        <strain evidence="9 10">IPA7.2</strain>
    </source>
</reference>
<evidence type="ECO:0000256" key="2">
    <source>
        <dbReference type="ARBA" id="ARBA00012782"/>
    </source>
</evidence>
<evidence type="ECO:0000313" key="9">
    <source>
        <dbReference type="EMBL" id="OIS92822.1"/>
    </source>
</evidence>
<proteinExistence type="inferred from homology"/>
<comment type="caution">
    <text evidence="9">The sequence shown here is derived from an EMBL/GenBank/DDBJ whole genome shotgun (WGS) entry which is preliminary data.</text>
</comment>
<dbReference type="SUPFAM" id="SSF51338">
    <property type="entry name" value="Composite domain of metallo-dependent hydrolases"/>
    <property type="match status" value="1"/>
</dbReference>
<dbReference type="InterPro" id="IPR011059">
    <property type="entry name" value="Metal-dep_hydrolase_composite"/>
</dbReference>
<accession>A0A1J6I4S9</accession>
<evidence type="ECO:0000259" key="7">
    <source>
        <dbReference type="Pfam" id="PF01979"/>
    </source>
</evidence>
<dbReference type="Pfam" id="PF13382">
    <property type="entry name" value="Adenine_deam_C"/>
    <property type="match status" value="1"/>
</dbReference>
<dbReference type="InterPro" id="IPR006680">
    <property type="entry name" value="Amidohydro-rel"/>
</dbReference>
<evidence type="ECO:0000256" key="1">
    <source>
        <dbReference type="ARBA" id="ARBA00006773"/>
    </source>
</evidence>